<name>A0A5N6MPL3_9ASTR</name>
<evidence type="ECO:0000313" key="3">
    <source>
        <dbReference type="Proteomes" id="UP000326396"/>
    </source>
</evidence>
<sequence length="175" mass="19087">MASLQSQRPVDHTTQYSHVPDNNQNKCNACGNQKPVDHTKASQHAQNKCNNTCSCCQRKVNEQSFTNKMKGMANSAYKKVADQIHHHDQHNNGHGPNSGPKPVGPKLVGPKPAGSIPVGPKQKESSMSNCLPSIGDHIRRDKNSRKKGKNCKCKEGSSSDGESDKSDNDAHMKHV</sequence>
<gene>
    <name evidence="2" type="ORF">E3N88_30691</name>
</gene>
<comment type="caution">
    <text evidence="2">The sequence shown here is derived from an EMBL/GenBank/DDBJ whole genome shotgun (WGS) entry which is preliminary data.</text>
</comment>
<feature type="compositionally biased region" description="Basic residues" evidence="1">
    <location>
        <begin position="142"/>
        <end position="151"/>
    </location>
</feature>
<organism evidence="2 3">
    <name type="scientific">Mikania micrantha</name>
    <name type="common">bitter vine</name>
    <dbReference type="NCBI Taxonomy" id="192012"/>
    <lineage>
        <taxon>Eukaryota</taxon>
        <taxon>Viridiplantae</taxon>
        <taxon>Streptophyta</taxon>
        <taxon>Embryophyta</taxon>
        <taxon>Tracheophyta</taxon>
        <taxon>Spermatophyta</taxon>
        <taxon>Magnoliopsida</taxon>
        <taxon>eudicotyledons</taxon>
        <taxon>Gunneridae</taxon>
        <taxon>Pentapetalae</taxon>
        <taxon>asterids</taxon>
        <taxon>campanulids</taxon>
        <taxon>Asterales</taxon>
        <taxon>Asteraceae</taxon>
        <taxon>Asteroideae</taxon>
        <taxon>Heliantheae alliance</taxon>
        <taxon>Eupatorieae</taxon>
        <taxon>Mikania</taxon>
    </lineage>
</organism>
<reference evidence="2 3" key="1">
    <citation type="submission" date="2019-05" db="EMBL/GenBank/DDBJ databases">
        <title>Mikania micrantha, genome provides insights into the molecular mechanism of rapid growth.</title>
        <authorList>
            <person name="Liu B."/>
        </authorList>
    </citation>
    <scope>NUCLEOTIDE SEQUENCE [LARGE SCALE GENOMIC DNA]</scope>
    <source>
        <strain evidence="2">NLD-2019</strain>
        <tissue evidence="2">Leaf</tissue>
    </source>
</reference>
<feature type="region of interest" description="Disordered" evidence="1">
    <location>
        <begin position="70"/>
        <end position="175"/>
    </location>
</feature>
<feature type="compositionally biased region" description="Basic and acidic residues" evidence="1">
    <location>
        <begin position="79"/>
        <end position="91"/>
    </location>
</feature>
<feature type="compositionally biased region" description="Basic and acidic residues" evidence="1">
    <location>
        <begin position="152"/>
        <end position="175"/>
    </location>
</feature>
<accession>A0A5N6MPL3</accession>
<feature type="compositionally biased region" description="Low complexity" evidence="1">
    <location>
        <begin position="100"/>
        <end position="112"/>
    </location>
</feature>
<feature type="compositionally biased region" description="Polar residues" evidence="1">
    <location>
        <begin position="1"/>
        <end position="31"/>
    </location>
</feature>
<dbReference type="EMBL" id="SZYD01000015">
    <property type="protein sequence ID" value="KAD3641467.1"/>
    <property type="molecule type" value="Genomic_DNA"/>
</dbReference>
<dbReference type="AlphaFoldDB" id="A0A5N6MPL3"/>
<protein>
    <submittedName>
        <fullName evidence="2">Uncharacterized protein</fullName>
    </submittedName>
</protein>
<proteinExistence type="predicted"/>
<keyword evidence="3" id="KW-1185">Reference proteome</keyword>
<evidence type="ECO:0000313" key="2">
    <source>
        <dbReference type="EMBL" id="KAD3641467.1"/>
    </source>
</evidence>
<feature type="region of interest" description="Disordered" evidence="1">
    <location>
        <begin position="1"/>
        <end position="43"/>
    </location>
</feature>
<evidence type="ECO:0000256" key="1">
    <source>
        <dbReference type="SAM" id="MobiDB-lite"/>
    </source>
</evidence>
<dbReference type="OrthoDB" id="1728288at2759"/>
<dbReference type="Proteomes" id="UP000326396">
    <property type="component" value="Linkage Group LG5"/>
</dbReference>